<sequence>MSERAGYDPMDLEVTYDPFCDYLRELGFNLREMSTGMDSVAWMEDPDAGDRVPPFFMGIEVDGVKVAKVANMDQKEKIFESVRRRMEYFKKGAVE</sequence>
<accession>A0A1F5G6D9</accession>
<protein>
    <submittedName>
        <fullName evidence="1">Uncharacterized protein</fullName>
    </submittedName>
</protein>
<evidence type="ECO:0000313" key="2">
    <source>
        <dbReference type="Proteomes" id="UP000179102"/>
    </source>
</evidence>
<organism evidence="1 2">
    <name type="scientific">Candidatus Curtissbacteria bacterium RIFCSPHIGHO2_01_FULL_41_11</name>
    <dbReference type="NCBI Taxonomy" id="1797711"/>
    <lineage>
        <taxon>Bacteria</taxon>
        <taxon>Candidatus Curtissiibacteriota</taxon>
    </lineage>
</organism>
<dbReference type="STRING" id="1797711.A2870_01535"/>
<gene>
    <name evidence="1" type="ORF">A2870_01535</name>
</gene>
<evidence type="ECO:0000313" key="1">
    <source>
        <dbReference type="EMBL" id="OGD87408.1"/>
    </source>
</evidence>
<dbReference type="Proteomes" id="UP000179102">
    <property type="component" value="Unassembled WGS sequence"/>
</dbReference>
<name>A0A1F5G6D9_9BACT</name>
<proteinExistence type="predicted"/>
<dbReference type="AlphaFoldDB" id="A0A1F5G6D9"/>
<comment type="caution">
    <text evidence="1">The sequence shown here is derived from an EMBL/GenBank/DDBJ whole genome shotgun (WGS) entry which is preliminary data.</text>
</comment>
<dbReference type="EMBL" id="MFAZ01000014">
    <property type="protein sequence ID" value="OGD87408.1"/>
    <property type="molecule type" value="Genomic_DNA"/>
</dbReference>
<reference evidence="1 2" key="1">
    <citation type="journal article" date="2016" name="Nat. Commun.">
        <title>Thousands of microbial genomes shed light on interconnected biogeochemical processes in an aquifer system.</title>
        <authorList>
            <person name="Anantharaman K."/>
            <person name="Brown C.T."/>
            <person name="Hug L.A."/>
            <person name="Sharon I."/>
            <person name="Castelle C.J."/>
            <person name="Probst A.J."/>
            <person name="Thomas B.C."/>
            <person name="Singh A."/>
            <person name="Wilkins M.J."/>
            <person name="Karaoz U."/>
            <person name="Brodie E.L."/>
            <person name="Williams K.H."/>
            <person name="Hubbard S.S."/>
            <person name="Banfield J.F."/>
        </authorList>
    </citation>
    <scope>NUCLEOTIDE SEQUENCE [LARGE SCALE GENOMIC DNA]</scope>
</reference>